<dbReference type="PANTHER" id="PTHR27009">
    <property type="entry name" value="RUST RESISTANCE KINASE LR10-RELATED"/>
    <property type="match status" value="1"/>
</dbReference>
<gene>
    <name evidence="21" type="primary">LOC107490379</name>
</gene>
<dbReference type="Proteomes" id="UP000515211">
    <property type="component" value="Chromosome 5"/>
</dbReference>
<evidence type="ECO:0000256" key="12">
    <source>
        <dbReference type="ARBA" id="ARBA00023180"/>
    </source>
</evidence>
<organism evidence="20 21">
    <name type="scientific">Arachis duranensis</name>
    <name type="common">Wild peanut</name>
    <dbReference type="NCBI Taxonomy" id="130453"/>
    <lineage>
        <taxon>Eukaryota</taxon>
        <taxon>Viridiplantae</taxon>
        <taxon>Streptophyta</taxon>
        <taxon>Embryophyta</taxon>
        <taxon>Tracheophyta</taxon>
        <taxon>Spermatophyta</taxon>
        <taxon>Magnoliopsida</taxon>
        <taxon>eudicotyledons</taxon>
        <taxon>Gunneridae</taxon>
        <taxon>Pentapetalae</taxon>
        <taxon>rosids</taxon>
        <taxon>fabids</taxon>
        <taxon>Fabales</taxon>
        <taxon>Fabaceae</taxon>
        <taxon>Papilionoideae</taxon>
        <taxon>50 kb inversion clade</taxon>
        <taxon>dalbergioids sensu lato</taxon>
        <taxon>Dalbergieae</taxon>
        <taxon>Pterocarpus clade</taxon>
        <taxon>Arachis</taxon>
    </lineage>
</organism>
<dbReference type="GO" id="GO:0030247">
    <property type="term" value="F:polysaccharide binding"/>
    <property type="evidence" value="ECO:0007669"/>
    <property type="project" value="InterPro"/>
</dbReference>
<dbReference type="EC" id="2.7.11.1" evidence="2"/>
<keyword evidence="6 18" id="KW-0732">Signal</keyword>
<dbReference type="AlphaFoldDB" id="A0A6P5NUZ9"/>
<dbReference type="FunFam" id="3.30.200.20:FF:000178">
    <property type="entry name" value="serine/threonine-protein kinase PBS1-like"/>
    <property type="match status" value="1"/>
</dbReference>
<evidence type="ECO:0000256" key="5">
    <source>
        <dbReference type="ARBA" id="ARBA00022692"/>
    </source>
</evidence>
<dbReference type="PROSITE" id="PS00107">
    <property type="entry name" value="PROTEIN_KINASE_ATP"/>
    <property type="match status" value="1"/>
</dbReference>
<dbReference type="SMART" id="SM00220">
    <property type="entry name" value="S_TKc"/>
    <property type="match status" value="1"/>
</dbReference>
<feature type="signal peptide" evidence="18">
    <location>
        <begin position="1"/>
        <end position="22"/>
    </location>
</feature>
<feature type="compositionally biased region" description="Low complexity" evidence="16">
    <location>
        <begin position="643"/>
        <end position="657"/>
    </location>
</feature>
<evidence type="ECO:0000256" key="3">
    <source>
        <dbReference type="ARBA" id="ARBA00022527"/>
    </source>
</evidence>
<dbReference type="InterPro" id="IPR045874">
    <property type="entry name" value="LRK10/LRL21-25-like"/>
</dbReference>
<evidence type="ECO:0000256" key="16">
    <source>
        <dbReference type="SAM" id="MobiDB-lite"/>
    </source>
</evidence>
<dbReference type="InterPro" id="IPR011009">
    <property type="entry name" value="Kinase-like_dom_sf"/>
</dbReference>
<proteinExistence type="predicted"/>
<evidence type="ECO:0000313" key="21">
    <source>
        <dbReference type="RefSeq" id="XP_020998758.1"/>
    </source>
</evidence>
<dbReference type="PROSITE" id="PS00108">
    <property type="entry name" value="PROTEIN_KINASE_ST"/>
    <property type="match status" value="1"/>
</dbReference>
<dbReference type="GeneID" id="107490379"/>
<comment type="subcellular location">
    <subcellularLocation>
        <location evidence="1">Membrane</location>
        <topology evidence="1">Single-pass type I membrane protein</topology>
    </subcellularLocation>
</comment>
<dbReference type="Gene3D" id="1.10.510.10">
    <property type="entry name" value="Transferase(Phosphotransferase) domain 1"/>
    <property type="match status" value="1"/>
</dbReference>
<sequence>MLKLALSFLLVLFPLLFHSSLGNNIINTTSSSTLCGTKSCPNGPNISYPFWLSHGSPPQEYCGYPEFGLICLDDGNTIFSPPPGLYYYVKHIDYDNHSIKLIDFDTTNQTCPRALHGFPIGNLPLSHSSLNLNLSFYYNCSTSTTSHPSNVPDISCLRQGSKESFVFLKGNESKGFDWSERCEENVDVTVMKDEISSNGGEYGLVSEFGRAMNEGFVLEWETEETCKECEASEGYCGYSSTNKQILCFCKDGTVRTNNCQVAGESKSRLSKLIIGFIAAGIGVLPITCIILYIFRHKLSPIMPEILKIKNNDQDIEAFMKTHGPIAIKRYTYSDIKKMTNSFESKLGEGGYGEVYKGFLNNGGPVAVKLLKASKGNGEEFINEVTSISKTSHVNIVALLGFCLEGNKKKALVYEFMLNGSLEKYIHNNDPITNPPLSWERLHRIAKGIARGLEYLHRGCNTRILHFDIKPNNILLDKNFNPKISDFGLAKLCSKTHSIVTMLDARGTIGYIAPEVWNRHFGGVSHKSDVYSYGMMILEMVGGKHNNTNAEVTSHSSELYFPHWIYKHIENDKSSVAWQGATMSNEEGEIVRKMIIVGLWCIQTIPSERPPMSRVIEMLEGSIDLLQSPPKPFNFSPTQTKVESCTTSTTSDSFSPAD</sequence>
<dbReference type="SUPFAM" id="SSF56112">
    <property type="entry name" value="Protein kinase-like (PK-like)"/>
    <property type="match status" value="1"/>
</dbReference>
<evidence type="ECO:0000259" key="19">
    <source>
        <dbReference type="PROSITE" id="PS50011"/>
    </source>
</evidence>
<dbReference type="RefSeq" id="XP_020998758.1">
    <property type="nucleotide sequence ID" value="XM_021143099.2"/>
</dbReference>
<dbReference type="Pfam" id="PF13947">
    <property type="entry name" value="GUB_WAK_bind"/>
    <property type="match status" value="1"/>
</dbReference>
<dbReference type="InterPro" id="IPR000719">
    <property type="entry name" value="Prot_kinase_dom"/>
</dbReference>
<feature type="domain" description="Protein kinase" evidence="19">
    <location>
        <begin position="340"/>
        <end position="622"/>
    </location>
</feature>
<keyword evidence="11 17" id="KW-0472">Membrane</keyword>
<dbReference type="InterPro" id="IPR008271">
    <property type="entry name" value="Ser/Thr_kinase_AS"/>
</dbReference>
<dbReference type="CDD" id="cd14066">
    <property type="entry name" value="STKc_IRAK"/>
    <property type="match status" value="1"/>
</dbReference>
<dbReference type="GO" id="GO:0004674">
    <property type="term" value="F:protein serine/threonine kinase activity"/>
    <property type="evidence" value="ECO:0007669"/>
    <property type="project" value="UniProtKB-KW"/>
</dbReference>
<keyword evidence="4" id="KW-0808">Transferase</keyword>
<evidence type="ECO:0000313" key="20">
    <source>
        <dbReference type="Proteomes" id="UP000515211"/>
    </source>
</evidence>
<dbReference type="PROSITE" id="PS50011">
    <property type="entry name" value="PROTEIN_KINASE_DOM"/>
    <property type="match status" value="1"/>
</dbReference>
<dbReference type="InterPro" id="IPR032872">
    <property type="entry name" value="WAK_assoc_C"/>
</dbReference>
<evidence type="ECO:0000256" key="17">
    <source>
        <dbReference type="SAM" id="Phobius"/>
    </source>
</evidence>
<comment type="catalytic activity">
    <reaction evidence="13">
        <text>L-threonyl-[protein] + ATP = O-phospho-L-threonyl-[protein] + ADP + H(+)</text>
        <dbReference type="Rhea" id="RHEA:46608"/>
        <dbReference type="Rhea" id="RHEA-COMP:11060"/>
        <dbReference type="Rhea" id="RHEA-COMP:11605"/>
        <dbReference type="ChEBI" id="CHEBI:15378"/>
        <dbReference type="ChEBI" id="CHEBI:30013"/>
        <dbReference type="ChEBI" id="CHEBI:30616"/>
        <dbReference type="ChEBI" id="CHEBI:61977"/>
        <dbReference type="ChEBI" id="CHEBI:456216"/>
        <dbReference type="EC" id="2.7.11.1"/>
    </reaction>
</comment>
<keyword evidence="3" id="KW-0723">Serine/threonine-protein kinase</keyword>
<dbReference type="InterPro" id="IPR017441">
    <property type="entry name" value="Protein_kinase_ATP_BS"/>
</dbReference>
<protein>
    <recommendedName>
        <fullName evidence="2">non-specific serine/threonine protein kinase</fullName>
        <ecNumber evidence="2">2.7.11.1</ecNumber>
    </recommendedName>
</protein>
<keyword evidence="20" id="KW-1185">Reference proteome</keyword>
<dbReference type="GO" id="GO:0016020">
    <property type="term" value="C:membrane"/>
    <property type="evidence" value="ECO:0007669"/>
    <property type="project" value="UniProtKB-SubCell"/>
</dbReference>
<evidence type="ECO:0000256" key="11">
    <source>
        <dbReference type="ARBA" id="ARBA00023136"/>
    </source>
</evidence>
<dbReference type="InterPro" id="IPR001245">
    <property type="entry name" value="Ser-Thr/Tyr_kinase_cat_dom"/>
</dbReference>
<accession>A0A6P5NUZ9</accession>
<evidence type="ECO:0000256" key="8">
    <source>
        <dbReference type="ARBA" id="ARBA00022777"/>
    </source>
</evidence>
<feature type="transmembrane region" description="Helical" evidence="17">
    <location>
        <begin position="272"/>
        <end position="294"/>
    </location>
</feature>
<keyword evidence="7 15" id="KW-0547">Nucleotide-binding</keyword>
<evidence type="ECO:0000256" key="6">
    <source>
        <dbReference type="ARBA" id="ARBA00022729"/>
    </source>
</evidence>
<keyword evidence="5 17" id="KW-0812">Transmembrane</keyword>
<comment type="catalytic activity">
    <reaction evidence="14">
        <text>L-seryl-[protein] + ATP = O-phospho-L-seryl-[protein] + ADP + H(+)</text>
        <dbReference type="Rhea" id="RHEA:17989"/>
        <dbReference type="Rhea" id="RHEA-COMP:9863"/>
        <dbReference type="Rhea" id="RHEA-COMP:11604"/>
        <dbReference type="ChEBI" id="CHEBI:15378"/>
        <dbReference type="ChEBI" id="CHEBI:29999"/>
        <dbReference type="ChEBI" id="CHEBI:30616"/>
        <dbReference type="ChEBI" id="CHEBI:83421"/>
        <dbReference type="ChEBI" id="CHEBI:456216"/>
        <dbReference type="EC" id="2.7.11.1"/>
    </reaction>
</comment>
<reference evidence="20" key="1">
    <citation type="journal article" date="2016" name="Nat. Genet.">
        <title>The genome sequences of Arachis duranensis and Arachis ipaensis, the diploid ancestors of cultivated peanut.</title>
        <authorList>
            <person name="Bertioli D.J."/>
            <person name="Cannon S.B."/>
            <person name="Froenicke L."/>
            <person name="Huang G."/>
            <person name="Farmer A.D."/>
            <person name="Cannon E.K."/>
            <person name="Liu X."/>
            <person name="Gao D."/>
            <person name="Clevenger J."/>
            <person name="Dash S."/>
            <person name="Ren L."/>
            <person name="Moretzsohn M.C."/>
            <person name="Shirasawa K."/>
            <person name="Huang W."/>
            <person name="Vidigal B."/>
            <person name="Abernathy B."/>
            <person name="Chu Y."/>
            <person name="Niederhuth C.E."/>
            <person name="Umale P."/>
            <person name="Araujo A.C."/>
            <person name="Kozik A."/>
            <person name="Kim K.D."/>
            <person name="Burow M.D."/>
            <person name="Varshney R.K."/>
            <person name="Wang X."/>
            <person name="Zhang X."/>
            <person name="Barkley N."/>
            <person name="Guimaraes P.M."/>
            <person name="Isobe S."/>
            <person name="Guo B."/>
            <person name="Liao B."/>
            <person name="Stalker H.T."/>
            <person name="Schmitz R.J."/>
            <person name="Scheffler B.E."/>
            <person name="Leal-Bertioli S.C."/>
            <person name="Xun X."/>
            <person name="Jackson S.A."/>
            <person name="Michelmore R."/>
            <person name="Ozias-Akins P."/>
        </authorList>
    </citation>
    <scope>NUCLEOTIDE SEQUENCE [LARGE SCALE GENOMIC DNA]</scope>
    <source>
        <strain evidence="20">cv. V14167</strain>
    </source>
</reference>
<dbReference type="GO" id="GO:0005524">
    <property type="term" value="F:ATP binding"/>
    <property type="evidence" value="ECO:0007669"/>
    <property type="project" value="UniProtKB-UniRule"/>
</dbReference>
<feature type="chain" id="PRO_5028066385" description="non-specific serine/threonine protein kinase" evidence="18">
    <location>
        <begin position="23"/>
        <end position="657"/>
    </location>
</feature>
<evidence type="ECO:0000256" key="7">
    <source>
        <dbReference type="ARBA" id="ARBA00022741"/>
    </source>
</evidence>
<evidence type="ECO:0000256" key="13">
    <source>
        <dbReference type="ARBA" id="ARBA00047899"/>
    </source>
</evidence>
<name>A0A6P5NUZ9_ARADU</name>
<evidence type="ECO:0000256" key="10">
    <source>
        <dbReference type="ARBA" id="ARBA00022989"/>
    </source>
</evidence>
<dbReference type="FunFam" id="1.10.510.10:FF:000590">
    <property type="entry name" value="PR5-like receptor kinase"/>
    <property type="match status" value="1"/>
</dbReference>
<keyword evidence="8" id="KW-0418">Kinase</keyword>
<evidence type="ECO:0000256" key="1">
    <source>
        <dbReference type="ARBA" id="ARBA00004479"/>
    </source>
</evidence>
<evidence type="ECO:0000256" key="15">
    <source>
        <dbReference type="PROSITE-ProRule" id="PRU10141"/>
    </source>
</evidence>
<dbReference type="InterPro" id="IPR025287">
    <property type="entry name" value="WAK_GUB"/>
</dbReference>
<feature type="region of interest" description="Disordered" evidence="16">
    <location>
        <begin position="634"/>
        <end position="657"/>
    </location>
</feature>
<evidence type="ECO:0000256" key="18">
    <source>
        <dbReference type="SAM" id="SignalP"/>
    </source>
</evidence>
<feature type="binding site" evidence="15">
    <location>
        <position position="368"/>
    </location>
    <ligand>
        <name>ATP</name>
        <dbReference type="ChEBI" id="CHEBI:30616"/>
    </ligand>
</feature>
<reference evidence="21" key="2">
    <citation type="submission" date="2025-08" db="UniProtKB">
        <authorList>
            <consortium name="RefSeq"/>
        </authorList>
    </citation>
    <scope>IDENTIFICATION</scope>
    <source>
        <tissue evidence="21">Whole plant</tissue>
    </source>
</reference>
<dbReference type="Pfam" id="PF14380">
    <property type="entry name" value="WAK_assoc"/>
    <property type="match status" value="1"/>
</dbReference>
<keyword evidence="10 17" id="KW-1133">Transmembrane helix</keyword>
<evidence type="ECO:0000256" key="14">
    <source>
        <dbReference type="ARBA" id="ARBA00048679"/>
    </source>
</evidence>
<evidence type="ECO:0000256" key="4">
    <source>
        <dbReference type="ARBA" id="ARBA00022679"/>
    </source>
</evidence>
<dbReference type="Gene3D" id="3.30.200.20">
    <property type="entry name" value="Phosphorylase Kinase, domain 1"/>
    <property type="match status" value="1"/>
</dbReference>
<keyword evidence="12" id="KW-0325">Glycoprotein</keyword>
<evidence type="ECO:0000256" key="9">
    <source>
        <dbReference type="ARBA" id="ARBA00022840"/>
    </source>
</evidence>
<evidence type="ECO:0000256" key="2">
    <source>
        <dbReference type="ARBA" id="ARBA00012513"/>
    </source>
</evidence>
<dbReference type="Pfam" id="PF07714">
    <property type="entry name" value="PK_Tyr_Ser-Thr"/>
    <property type="match status" value="1"/>
</dbReference>
<keyword evidence="9 15" id="KW-0067">ATP-binding</keyword>